<reference evidence="11 12" key="2">
    <citation type="journal article" date="2012" name="Open Biol.">
        <title>Characteristics of nucleosomes and linker DNA regions on the genome of the basidiomycete Mixia osmundae revealed by mono- and dinucleosome mapping.</title>
        <authorList>
            <person name="Nishida H."/>
            <person name="Kondo S."/>
            <person name="Matsumoto T."/>
            <person name="Suzuki Y."/>
            <person name="Yoshikawa H."/>
            <person name="Taylor T.D."/>
            <person name="Sugiyama J."/>
        </authorList>
    </citation>
    <scope>NUCLEOTIDE SEQUENCE [LARGE SCALE GENOMIC DNA]</scope>
    <source>
        <strain evidence="12">CBS 9802 / IAM 14324 / JCM 22182 / KY 12970</strain>
    </source>
</reference>
<keyword evidence="2" id="KW-0812">Transmembrane</keyword>
<accession>G7E0K5</accession>
<evidence type="ECO:0000256" key="9">
    <source>
        <dbReference type="SAM" id="MobiDB-lite"/>
    </source>
</evidence>
<dbReference type="InterPro" id="IPR051653">
    <property type="entry name" value="E3_ligase_sorting_rcpt"/>
</dbReference>
<dbReference type="InterPro" id="IPR013083">
    <property type="entry name" value="Znf_RING/FYVE/PHD"/>
</dbReference>
<feature type="region of interest" description="Disordered" evidence="9">
    <location>
        <begin position="407"/>
        <end position="443"/>
    </location>
</feature>
<evidence type="ECO:0000256" key="2">
    <source>
        <dbReference type="ARBA" id="ARBA00022692"/>
    </source>
</evidence>
<feature type="region of interest" description="Disordered" evidence="9">
    <location>
        <begin position="1"/>
        <end position="177"/>
    </location>
</feature>
<keyword evidence="7" id="KW-0472">Membrane</keyword>
<protein>
    <recommendedName>
        <fullName evidence="10">RING-type domain-containing protein</fullName>
    </recommendedName>
</protein>
<feature type="compositionally biased region" description="Polar residues" evidence="9">
    <location>
        <begin position="294"/>
        <end position="305"/>
    </location>
</feature>
<keyword evidence="4 8" id="KW-0863">Zinc-finger</keyword>
<dbReference type="PANTHER" id="PTHR47168">
    <property type="entry name" value="RING ZINC FINGER DOMAIN SUPERFAMILY PROTEIN-RELATED"/>
    <property type="match status" value="1"/>
</dbReference>
<feature type="region of interest" description="Disordered" evidence="9">
    <location>
        <begin position="248"/>
        <end position="274"/>
    </location>
</feature>
<name>G7E0K5_MIXOS</name>
<dbReference type="OrthoDB" id="8062037at2759"/>
<sequence>MGQGQSSSSSVVHRSDPRSRPGEAPVDTASMTDKSAAESRQRPLSTSTDMSISSSTSSPTGDASRSDSGDSAASRSSTASFARFPMPGTLKRRRKPTRSSTDQPDASTSLLSETSPDSVSPPRPAMSDRPSWRRSARLRLKRGESLPPAPDQTPAEQDAAIPSTALPRSSQSPDVVDGLTAAVTGPDEAIVGLGRGVTPDPAIDPLLDQRLNARQMVRDILSRELGIPTLPAGSAPLSAPDLMAVDAQEPYPMYQSADPGPAAAPLPSDPSDDHQLEHETLANRRIFVEGTVTATPTMPQPSASDPSHPAEAAPDSLHLSSVNASSTPDSELPETHQGEAPTSEGAGTAPTPSAAAPAPRLSPEQQSLHDQAALIGHLISVAAAATAASLLPGNGAVTGAPVRNFASSSSVPPPMPVRGPEAAASVSMRPVSPRSSPLVVPTVPEPLTDRSAVAAALAPPMRTAGIPASAADPTTLAGSAFANYLRDAVSSAFSSEPIAASATTRPTGRPRSLSQPSLWTHRSGRTSDNADGAATPTGDQQSAPSNASPSTQRMTALARDLAERLGSILTRAPNAPAQSDPPRPGPSSNLPLPMLLSASDPRFRVRDLSQLTPGTFDYWLAELQQNVSRGIVRSFTPSVTPAAGQTTPSNGETAIGDATDAVAAEVPAPGLPAQTAPGVASTDSAPASETSAASSPPYQFFSMFRFPNRTVVEGDLVLAAPTSAAASDPEPEPVAAAPSEPLVGEDTPQNPGANASDPVTAASQVVPVLLVGVRSLEGQPQGAAGFLHNLAPPNGPGQAARAGSASTTTVAPTSPVPPQLNGILPNRGIPAGGLPAGLRAPGLPPLAGASELQHTSRHFLIWLAGGLYSDGHPILTFPSLFGQGEPRYEDLLRLAELFGPAVAQTATREQVEKANLTVIKGAEVIKARDKDQMLANTVDRCLICLDDYEEQQDVRILGCRHGFHKECVDRWLCTGKNACPACRSQAVEVDQAPAAETTAAMPSVI</sequence>
<evidence type="ECO:0000259" key="10">
    <source>
        <dbReference type="PROSITE" id="PS50089"/>
    </source>
</evidence>
<feature type="compositionally biased region" description="Low complexity" evidence="9">
    <location>
        <begin position="425"/>
        <end position="443"/>
    </location>
</feature>
<keyword evidence="12" id="KW-1185">Reference proteome</keyword>
<feature type="region of interest" description="Disordered" evidence="9">
    <location>
        <begin position="669"/>
        <end position="695"/>
    </location>
</feature>
<comment type="caution">
    <text evidence="11">The sequence shown here is derived from an EMBL/GenBank/DDBJ whole genome shotgun (WGS) entry which is preliminary data.</text>
</comment>
<reference evidence="11 12" key="1">
    <citation type="journal article" date="2011" name="J. Gen. Appl. Microbiol.">
        <title>Draft genome sequencing of the enigmatic basidiomycete Mixia osmundae.</title>
        <authorList>
            <person name="Nishida H."/>
            <person name="Nagatsuka Y."/>
            <person name="Sugiyama J."/>
        </authorList>
    </citation>
    <scope>NUCLEOTIDE SEQUENCE [LARGE SCALE GENOMIC DNA]</scope>
    <source>
        <strain evidence="12">CBS 9802 / IAM 14324 / JCM 22182 / KY 12970</strain>
    </source>
</reference>
<evidence type="ECO:0000256" key="4">
    <source>
        <dbReference type="ARBA" id="ARBA00022771"/>
    </source>
</evidence>
<gene>
    <name evidence="11" type="primary">Mo03031</name>
    <name evidence="11" type="ORF">E5Q_03031</name>
</gene>
<dbReference type="FunFam" id="3.30.40.10:FF:000728">
    <property type="entry name" value="Unplaced genomic scaffold supercont1.4, whole genome shotgun sequence"/>
    <property type="match status" value="1"/>
</dbReference>
<dbReference type="HOGENOM" id="CLU_298774_0_0_1"/>
<dbReference type="InParanoid" id="G7E0K5"/>
<dbReference type="InterPro" id="IPR001841">
    <property type="entry name" value="Znf_RING"/>
</dbReference>
<keyword evidence="3" id="KW-0479">Metal-binding</keyword>
<organism evidence="11 12">
    <name type="scientific">Mixia osmundae (strain CBS 9802 / IAM 14324 / JCM 22182 / KY 12970)</name>
    <dbReference type="NCBI Taxonomy" id="764103"/>
    <lineage>
        <taxon>Eukaryota</taxon>
        <taxon>Fungi</taxon>
        <taxon>Dikarya</taxon>
        <taxon>Basidiomycota</taxon>
        <taxon>Pucciniomycotina</taxon>
        <taxon>Mixiomycetes</taxon>
        <taxon>Mixiales</taxon>
        <taxon>Mixiaceae</taxon>
        <taxon>Mixia</taxon>
    </lineage>
</organism>
<proteinExistence type="predicted"/>
<dbReference type="Gene3D" id="3.30.40.10">
    <property type="entry name" value="Zinc/RING finger domain, C3HC4 (zinc finger)"/>
    <property type="match status" value="1"/>
</dbReference>
<feature type="domain" description="RING-type" evidence="10">
    <location>
        <begin position="941"/>
        <end position="983"/>
    </location>
</feature>
<dbReference type="PROSITE" id="PS50089">
    <property type="entry name" value="ZF_RING_2"/>
    <property type="match status" value="1"/>
</dbReference>
<dbReference type="GO" id="GO:0016020">
    <property type="term" value="C:membrane"/>
    <property type="evidence" value="ECO:0007669"/>
    <property type="project" value="UniProtKB-SubCell"/>
</dbReference>
<evidence type="ECO:0000313" key="11">
    <source>
        <dbReference type="EMBL" id="GAA96365.1"/>
    </source>
</evidence>
<feature type="compositionally biased region" description="Polar residues" evidence="9">
    <location>
        <begin position="537"/>
        <end position="554"/>
    </location>
</feature>
<dbReference type="AlphaFoldDB" id="G7E0K5"/>
<evidence type="ECO:0000256" key="1">
    <source>
        <dbReference type="ARBA" id="ARBA00004167"/>
    </source>
</evidence>
<feature type="compositionally biased region" description="Polar residues" evidence="9">
    <location>
        <begin position="98"/>
        <end position="118"/>
    </location>
</feature>
<evidence type="ECO:0000256" key="8">
    <source>
        <dbReference type="PROSITE-ProRule" id="PRU00175"/>
    </source>
</evidence>
<keyword evidence="5" id="KW-0862">Zinc</keyword>
<feature type="region of interest" description="Disordered" evidence="9">
    <location>
        <begin position="722"/>
        <end position="758"/>
    </location>
</feature>
<feature type="compositionally biased region" description="Low complexity" evidence="9">
    <location>
        <begin position="45"/>
        <end position="63"/>
    </location>
</feature>
<feature type="compositionally biased region" description="Low complexity" evidence="9">
    <location>
        <begin position="680"/>
        <end position="695"/>
    </location>
</feature>
<dbReference type="SUPFAM" id="SSF57850">
    <property type="entry name" value="RING/U-box"/>
    <property type="match status" value="1"/>
</dbReference>
<comment type="subcellular location">
    <subcellularLocation>
        <location evidence="1">Membrane</location>
        <topology evidence="1">Single-pass membrane protein</topology>
    </subcellularLocation>
</comment>
<keyword evidence="6" id="KW-1133">Transmembrane helix</keyword>
<feature type="region of interest" description="Disordered" evidence="9">
    <location>
        <begin position="794"/>
        <end position="818"/>
    </location>
</feature>
<feature type="compositionally biased region" description="Low complexity" evidence="9">
    <location>
        <begin position="1"/>
        <end position="12"/>
    </location>
</feature>
<feature type="region of interest" description="Disordered" evidence="9">
    <location>
        <begin position="294"/>
        <end position="367"/>
    </location>
</feature>
<dbReference type="Proteomes" id="UP000009131">
    <property type="component" value="Unassembled WGS sequence"/>
</dbReference>
<feature type="compositionally biased region" description="Polar residues" evidence="9">
    <location>
        <begin position="318"/>
        <end position="329"/>
    </location>
</feature>
<feature type="compositionally biased region" description="Low complexity" evidence="9">
    <location>
        <begin position="69"/>
        <end position="84"/>
    </location>
</feature>
<feature type="compositionally biased region" description="Low complexity" evidence="9">
    <location>
        <begin position="722"/>
        <end position="742"/>
    </location>
</feature>
<dbReference type="STRING" id="764103.G7E0K5"/>
<dbReference type="Pfam" id="PF13639">
    <property type="entry name" value="zf-RING_2"/>
    <property type="match status" value="1"/>
</dbReference>
<dbReference type="EMBL" id="BABT02000079">
    <property type="protein sequence ID" value="GAA96365.1"/>
    <property type="molecule type" value="Genomic_DNA"/>
</dbReference>
<dbReference type="SMART" id="SM00184">
    <property type="entry name" value="RING"/>
    <property type="match status" value="1"/>
</dbReference>
<evidence type="ECO:0000256" key="7">
    <source>
        <dbReference type="ARBA" id="ARBA00023136"/>
    </source>
</evidence>
<feature type="compositionally biased region" description="Low complexity" evidence="9">
    <location>
        <begin position="345"/>
        <end position="359"/>
    </location>
</feature>
<evidence type="ECO:0000256" key="3">
    <source>
        <dbReference type="ARBA" id="ARBA00022723"/>
    </source>
</evidence>
<evidence type="ECO:0000256" key="5">
    <source>
        <dbReference type="ARBA" id="ARBA00022833"/>
    </source>
</evidence>
<dbReference type="PANTHER" id="PTHR47168:SF1">
    <property type="entry name" value="OS02G0798600 PROTEIN"/>
    <property type="match status" value="1"/>
</dbReference>
<dbReference type="GO" id="GO:0008270">
    <property type="term" value="F:zinc ion binding"/>
    <property type="evidence" value="ECO:0007669"/>
    <property type="project" value="UniProtKB-KW"/>
</dbReference>
<feature type="compositionally biased region" description="Low complexity" evidence="9">
    <location>
        <begin position="804"/>
        <end position="813"/>
    </location>
</feature>
<evidence type="ECO:0000313" key="12">
    <source>
        <dbReference type="Proteomes" id="UP000009131"/>
    </source>
</evidence>
<evidence type="ECO:0000256" key="6">
    <source>
        <dbReference type="ARBA" id="ARBA00022989"/>
    </source>
</evidence>
<feature type="region of interest" description="Disordered" evidence="9">
    <location>
        <begin position="495"/>
        <end position="594"/>
    </location>
</feature>
<feature type="compositionally biased region" description="Polar residues" evidence="9">
    <location>
        <begin position="501"/>
        <end position="520"/>
    </location>
</feature>
<dbReference type="eggNOG" id="KOG0800">
    <property type="taxonomic scope" value="Eukaryota"/>
</dbReference>